<sequence length="295" mass="34076">MKYLGVILLFITSLSHSQELNCRVIVNAQQIQTTERAIFTEMETEFAQFLNTTKWTNDEFQEEEVINCNLVITMTDMPSIGVFKASVQVLSSRPVHGTSYESVVMNFADRDWDFEYVQSQPLRFNENTFTSNITSMLAYYAYMIIGFDYDTFSELGGTPHFANAFKIVNNAQQTSYPGWQQFNSVRNRYWLVENVQNPQLEPIRKALYTYHRHGLDIMADNREEAEKNILAALSEIQKANRARPRSILTISFMDAKAGEIQQIFTESSLATRRQAYNLLNNVDPSRTDEYKALIE</sequence>
<reference evidence="2 3" key="1">
    <citation type="submission" date="2017-06" db="EMBL/GenBank/DDBJ databases">
        <authorList>
            <person name="Kim H.J."/>
            <person name="Triplett B.A."/>
        </authorList>
    </citation>
    <scope>NUCLEOTIDE SEQUENCE [LARGE SCALE GENOMIC DNA]</scope>
    <source>
        <strain evidence="2 3">DSM 19307</strain>
    </source>
</reference>
<dbReference type="Pfam" id="PF16119">
    <property type="entry name" value="DUF4835"/>
    <property type="match status" value="1"/>
</dbReference>
<dbReference type="InterPro" id="IPR032274">
    <property type="entry name" value="DUF4835"/>
</dbReference>
<organism evidence="2 3">
    <name type="scientific">Ekhidna lutea</name>
    <dbReference type="NCBI Taxonomy" id="447679"/>
    <lineage>
        <taxon>Bacteria</taxon>
        <taxon>Pseudomonadati</taxon>
        <taxon>Bacteroidota</taxon>
        <taxon>Cytophagia</taxon>
        <taxon>Cytophagales</taxon>
        <taxon>Reichenbachiellaceae</taxon>
        <taxon>Ekhidna</taxon>
    </lineage>
</organism>
<name>A0A239M4S8_EKHLU</name>
<keyword evidence="1" id="KW-0175">Coiled coil</keyword>
<dbReference type="AlphaFoldDB" id="A0A239M4S8"/>
<keyword evidence="3" id="KW-1185">Reference proteome</keyword>
<evidence type="ECO:0000256" key="1">
    <source>
        <dbReference type="SAM" id="Coils"/>
    </source>
</evidence>
<accession>A0A239M4S8</accession>
<protein>
    <submittedName>
        <fullName evidence="2">D-arabinono-1,4-lactone oxidase</fullName>
    </submittedName>
</protein>
<evidence type="ECO:0000313" key="2">
    <source>
        <dbReference type="EMBL" id="SNT37695.1"/>
    </source>
</evidence>
<feature type="coiled-coil region" evidence="1">
    <location>
        <begin position="215"/>
        <end position="242"/>
    </location>
</feature>
<dbReference type="Proteomes" id="UP000198393">
    <property type="component" value="Unassembled WGS sequence"/>
</dbReference>
<evidence type="ECO:0000313" key="3">
    <source>
        <dbReference type="Proteomes" id="UP000198393"/>
    </source>
</evidence>
<dbReference type="EMBL" id="FZPD01000007">
    <property type="protein sequence ID" value="SNT37695.1"/>
    <property type="molecule type" value="Genomic_DNA"/>
</dbReference>
<dbReference type="OrthoDB" id="9773381at2"/>
<dbReference type="RefSeq" id="WP_089358301.1">
    <property type="nucleotide sequence ID" value="NZ_FZPD01000007.1"/>
</dbReference>
<gene>
    <name evidence="2" type="ORF">SAMN05421640_3627</name>
</gene>
<proteinExistence type="predicted"/>